<dbReference type="Proteomes" id="UP000323567">
    <property type="component" value="Unassembled WGS sequence"/>
</dbReference>
<name>A0A5B3GBM7_9BACT</name>
<feature type="chain" id="PRO_5022872758" evidence="1">
    <location>
        <begin position="22"/>
        <end position="451"/>
    </location>
</feature>
<comment type="caution">
    <text evidence="2">The sequence shown here is derived from an EMBL/GenBank/DDBJ whole genome shotgun (WGS) entry which is preliminary data.</text>
</comment>
<dbReference type="AlphaFoldDB" id="A0A5B3GBM7"/>
<dbReference type="SUPFAM" id="SSF56935">
    <property type="entry name" value="Porins"/>
    <property type="match status" value="1"/>
</dbReference>
<dbReference type="EMBL" id="VVXK01000007">
    <property type="protein sequence ID" value="KAA2370592.1"/>
    <property type="molecule type" value="Genomic_DNA"/>
</dbReference>
<gene>
    <name evidence="2" type="ORF">F2Y13_06400</name>
</gene>
<keyword evidence="1" id="KW-0732">Signal</keyword>
<proteinExistence type="predicted"/>
<dbReference type="RefSeq" id="WP_149887237.1">
    <property type="nucleotide sequence ID" value="NZ_VVXK01000007.1"/>
</dbReference>
<feature type="signal peptide" evidence="1">
    <location>
        <begin position="1"/>
        <end position="21"/>
    </location>
</feature>
<evidence type="ECO:0000313" key="2">
    <source>
        <dbReference type="EMBL" id="KAA2370592.1"/>
    </source>
</evidence>
<sequence>MKTFRLLIVALLLAGSASAQRYERRAMRGEYSPTVYLISVQEVDTIYNYGPYAMQQAAALNRMAMDNATQDYIETHRPGFQQVEKPQFVFATKNNRFSFSLGGFVSLRAGYDFDGIVDNIDFVTYDIPVHGNYDTRQKLMMDASTSRLFMKAITNTRALGRVVVFMDADFRGSAEGSYTPRLRSAYVSFLGFTLGRDVTTFCDLSAAPTTIDFQGPNAYNFNFATMIRYEYAFADNHLKFGVAAEMPSVSGTYNDNFATLKQRVPDFPAYFQYAWGANRDSHIRASGVVRNMYLHNLRTGNNTSLLGWGVQFSGTIKVAQPLRLFMNGVYGKGVTPYIQDLTGSGLDFTPNPENADQIQTMPMWGWQAAAQINLTPRLFISGGYSTVRVQRSHGFYSDDQYKQGQYIFGNIFYSITPRCKVAGEYLYGSRKDMSNDKGHANRVNVMLQYSF</sequence>
<organism evidence="2 3">
    <name type="scientific">Alistipes shahii</name>
    <dbReference type="NCBI Taxonomy" id="328814"/>
    <lineage>
        <taxon>Bacteria</taxon>
        <taxon>Pseudomonadati</taxon>
        <taxon>Bacteroidota</taxon>
        <taxon>Bacteroidia</taxon>
        <taxon>Bacteroidales</taxon>
        <taxon>Rikenellaceae</taxon>
        <taxon>Alistipes</taxon>
    </lineage>
</organism>
<protein>
    <submittedName>
        <fullName evidence="2">Porin</fullName>
    </submittedName>
</protein>
<dbReference type="Pfam" id="PF19577">
    <property type="entry name" value="DcaP"/>
    <property type="match status" value="1"/>
</dbReference>
<dbReference type="InterPro" id="IPR045748">
    <property type="entry name" value="DcaP"/>
</dbReference>
<accession>A0A5B3GBM7</accession>
<reference evidence="2 3" key="1">
    <citation type="journal article" date="2019" name="Nat. Med.">
        <title>A library of human gut bacterial isolates paired with longitudinal multiomics data enables mechanistic microbiome research.</title>
        <authorList>
            <person name="Poyet M."/>
            <person name="Groussin M."/>
            <person name="Gibbons S.M."/>
            <person name="Avila-Pacheco J."/>
            <person name="Jiang X."/>
            <person name="Kearney S.M."/>
            <person name="Perrotta A.R."/>
            <person name="Berdy B."/>
            <person name="Zhao S."/>
            <person name="Lieberman T.D."/>
            <person name="Swanson P.K."/>
            <person name="Smith M."/>
            <person name="Roesemann S."/>
            <person name="Alexander J.E."/>
            <person name="Rich S.A."/>
            <person name="Livny J."/>
            <person name="Vlamakis H."/>
            <person name="Clish C."/>
            <person name="Bullock K."/>
            <person name="Deik A."/>
            <person name="Scott J."/>
            <person name="Pierce K.A."/>
            <person name="Xavier R.J."/>
            <person name="Alm E.J."/>
        </authorList>
    </citation>
    <scope>NUCLEOTIDE SEQUENCE [LARGE SCALE GENOMIC DNA]</scope>
    <source>
        <strain evidence="2 3">BIOML-A2</strain>
    </source>
</reference>
<evidence type="ECO:0000313" key="3">
    <source>
        <dbReference type="Proteomes" id="UP000323567"/>
    </source>
</evidence>
<evidence type="ECO:0000256" key="1">
    <source>
        <dbReference type="SAM" id="SignalP"/>
    </source>
</evidence>